<comment type="caution">
    <text evidence="1">The sequence shown here is derived from an EMBL/GenBank/DDBJ whole genome shotgun (WGS) entry which is preliminary data.</text>
</comment>
<dbReference type="GO" id="GO:0016301">
    <property type="term" value="F:kinase activity"/>
    <property type="evidence" value="ECO:0007669"/>
    <property type="project" value="UniProtKB-KW"/>
</dbReference>
<keyword evidence="1" id="KW-0808">Transferase</keyword>
<name>A0A5B0P859_PUCGR</name>
<sequence>MRIAHPAQVKVIEEDGTKKITKWVAKVRINNINPTPNPHTTNALMYEACGLLLQEFKKALESCRCLSWALKKKGSGIQVAC</sequence>
<reference evidence="1 2" key="1">
    <citation type="submission" date="2019-05" db="EMBL/GenBank/DDBJ databases">
        <title>Emergence of the Ug99 lineage of the wheat stem rust pathogen through somatic hybridization.</title>
        <authorList>
            <person name="Li F."/>
            <person name="Upadhyaya N.M."/>
            <person name="Sperschneider J."/>
            <person name="Matny O."/>
            <person name="Nguyen-Phuc H."/>
            <person name="Mago R."/>
            <person name="Raley C."/>
            <person name="Miller M.E."/>
            <person name="Silverstein K.A.T."/>
            <person name="Henningsen E."/>
            <person name="Hirsch C.D."/>
            <person name="Visser B."/>
            <person name="Pretorius Z.A."/>
            <person name="Steffenson B.J."/>
            <person name="Schwessinger B."/>
            <person name="Dodds P.N."/>
            <person name="Figueroa M."/>
        </authorList>
    </citation>
    <scope>NUCLEOTIDE SEQUENCE [LARGE SCALE GENOMIC DNA]</scope>
    <source>
        <strain evidence="1">21-0</strain>
    </source>
</reference>
<gene>
    <name evidence="1" type="primary">EEF2K_8</name>
    <name evidence="1" type="ORF">PGT21_015610</name>
</gene>
<dbReference type="GO" id="GO:0003746">
    <property type="term" value="F:translation elongation factor activity"/>
    <property type="evidence" value="ECO:0007669"/>
    <property type="project" value="UniProtKB-KW"/>
</dbReference>
<dbReference type="Proteomes" id="UP000324748">
    <property type="component" value="Unassembled WGS sequence"/>
</dbReference>
<keyword evidence="1" id="KW-0648">Protein biosynthesis</keyword>
<proteinExistence type="predicted"/>
<organism evidence="1 2">
    <name type="scientific">Puccinia graminis f. sp. tritici</name>
    <dbReference type="NCBI Taxonomy" id="56615"/>
    <lineage>
        <taxon>Eukaryota</taxon>
        <taxon>Fungi</taxon>
        <taxon>Dikarya</taxon>
        <taxon>Basidiomycota</taxon>
        <taxon>Pucciniomycotina</taxon>
        <taxon>Pucciniomycetes</taxon>
        <taxon>Pucciniales</taxon>
        <taxon>Pucciniaceae</taxon>
        <taxon>Puccinia</taxon>
    </lineage>
</organism>
<dbReference type="EMBL" id="VSWC01000066">
    <property type="protein sequence ID" value="KAA1097641.1"/>
    <property type="molecule type" value="Genomic_DNA"/>
</dbReference>
<dbReference type="OrthoDB" id="10593847at2759"/>
<keyword evidence="1" id="KW-0251">Elongation factor</keyword>
<dbReference type="AlphaFoldDB" id="A0A5B0P859"/>
<evidence type="ECO:0000313" key="2">
    <source>
        <dbReference type="Proteomes" id="UP000324748"/>
    </source>
</evidence>
<evidence type="ECO:0000313" key="1">
    <source>
        <dbReference type="EMBL" id="KAA1097641.1"/>
    </source>
</evidence>
<keyword evidence="1" id="KW-0418">Kinase</keyword>
<keyword evidence="2" id="KW-1185">Reference proteome</keyword>
<accession>A0A5B0P859</accession>
<protein>
    <submittedName>
        <fullName evidence="1">Eukaryotic elongation factor-2 kinase</fullName>
    </submittedName>
</protein>